<keyword evidence="1" id="KW-0812">Transmembrane</keyword>
<sequence length="1031" mass="116574">MKWNKNIQKWVLITGCILAVLLISPFIIVQLYKDEIKTEIEKNIDENINGIVSFEKINYSFFFHFPNLTLAMNKVDVIGIHTFQKDTLAHIDRIDLQLNWFKLILKNKIEIDAVVLNKPIIHMLVKHDGSANYAIIKKDTINADTMEYAGISLDRFEIKEGTIRYLNESTRQWIEVYDIAHTGKIDIEKNKINYLTTTAVKHISVTDNDINYMHDKQLSLHMNLVFDLHSNTCFIQENAIELNTFRFGMDGSVRFLPKGYHVDMTFASKQASFSDILSLIPGTYKKELKNIHTEGLLTCTGKIKGDYYDTSAVIPAFHVDLKIADAVLQVQDFPSKIKDIQCNLEIENTSGIIDSTIINLKNFNMDVGGHPVKGRYKMQGFTDVYIDADILAELEFETIENIFPIRHCDIKGKLNFDLQAKGMYKKRKHGDDFEVTSIPAFDLNLTLREGTLKYDSAQATFHDIDLFLNGNNTDGNPEHTDFNLKSLEVYLGENVITGTISVKGLNSCYIKSNLSASMDLADIEKLYPANTNIIKGLFKTDVIINGVYDTKNDLFPSVNALVSLTNGYLQTKGYSEPIENINFTARAVNTTGKAENTRVDFDQLNFLMEGNPFSMKGYIEDFVKMNYDFSIKGILDLEKITKVFPIEGVTLLGMVDTDIESKGSIVDIENKNFSKITCAGNILLKQFKYRSPSFRMSLHVNEAYLKLAPDKIVMTKCTGRVGRTKFSMTGDLTNYMYFITSNNDMITGDINLKSDTLDLTPWIDKTYSRKRKSITTIPEPTPVPYTEPEIWEVPKNINFIFDAQIEHLFYQDLHITKLKGKIAIRNGILTLNETGFNSSNGYFSVDGDYNTVDSNRPFFDVHLDIRELDINKAYTEIALVRKLAPAAGDTYGKVSVNYKLSAELTHKGTIKLETLTGGGNVTVADAKINGMKMFDEISRSAKKQDIKNPDVKNVSMDSEIHDNKLFIKPFSLKVNGLNTDIEGSNDITGGNLNYLIKIELIPIDKMKIPFHVTGTYDAPKVTMGKGKKESR</sequence>
<keyword evidence="1" id="KW-1133">Transmembrane helix</keyword>
<reference evidence="3 4" key="1">
    <citation type="journal article" date="2007" name="Appl. Environ. Microbiol.">
        <title>Genome sequence of the cellulolytic gliding bacterium Cytophaga hutchinsonii.</title>
        <authorList>
            <person name="Xie G."/>
            <person name="Bruce D.C."/>
            <person name="Challacombe J.F."/>
            <person name="Chertkov O."/>
            <person name="Detter J.C."/>
            <person name="Gilna P."/>
            <person name="Han C.S."/>
            <person name="Lucas S."/>
            <person name="Misra M."/>
            <person name="Myers G.L."/>
            <person name="Richardson P."/>
            <person name="Tapia R."/>
            <person name="Thayer N."/>
            <person name="Thompson L.S."/>
            <person name="Brettin T.S."/>
            <person name="Henrissat B."/>
            <person name="Wilson D.B."/>
            <person name="McBride M.J."/>
        </authorList>
    </citation>
    <scope>NUCLEOTIDE SEQUENCE [LARGE SCALE GENOMIC DNA]</scope>
    <source>
        <strain evidence="4">ATCC 33406 / DSM 1761 / CIP 103989 / NBRC 15051 / NCIMB 9469 / D465</strain>
    </source>
</reference>
<dbReference type="InterPro" id="IPR052894">
    <property type="entry name" value="AsmA-related"/>
</dbReference>
<dbReference type="PANTHER" id="PTHR30441:SF8">
    <property type="entry name" value="DUF748 DOMAIN-CONTAINING PROTEIN"/>
    <property type="match status" value="1"/>
</dbReference>
<gene>
    <name evidence="3" type="ordered locus">CHU_1832</name>
</gene>
<organism evidence="3 4">
    <name type="scientific">Cytophaga hutchinsonii (strain ATCC 33406 / DSM 1761 / CIP 103989 / NBRC 15051 / NCIMB 9469 / D465)</name>
    <dbReference type="NCBI Taxonomy" id="269798"/>
    <lineage>
        <taxon>Bacteria</taxon>
        <taxon>Pseudomonadati</taxon>
        <taxon>Bacteroidota</taxon>
        <taxon>Cytophagia</taxon>
        <taxon>Cytophagales</taxon>
        <taxon>Cytophagaceae</taxon>
        <taxon>Cytophaga</taxon>
    </lineage>
</organism>
<dbReference type="GO" id="GO:0090313">
    <property type="term" value="P:regulation of protein targeting to membrane"/>
    <property type="evidence" value="ECO:0007669"/>
    <property type="project" value="TreeGrafter"/>
</dbReference>
<dbReference type="Pfam" id="PF05170">
    <property type="entry name" value="AsmA"/>
    <property type="match status" value="1"/>
</dbReference>
<dbReference type="InterPro" id="IPR007844">
    <property type="entry name" value="AsmA"/>
</dbReference>
<dbReference type="OrthoDB" id="596403at2"/>
<dbReference type="RefSeq" id="WP_011585216.1">
    <property type="nucleotide sequence ID" value="NC_008255.1"/>
</dbReference>
<accession>A0A6N4SRV2</accession>
<evidence type="ECO:0000313" key="4">
    <source>
        <dbReference type="Proteomes" id="UP000001822"/>
    </source>
</evidence>
<dbReference type="GO" id="GO:0005886">
    <property type="term" value="C:plasma membrane"/>
    <property type="evidence" value="ECO:0007669"/>
    <property type="project" value="TreeGrafter"/>
</dbReference>
<dbReference type="AlphaFoldDB" id="A0A6N4SRV2"/>
<protein>
    <submittedName>
        <fullName evidence="3">Outer membrane assembly protein</fullName>
    </submittedName>
</protein>
<evidence type="ECO:0000256" key="1">
    <source>
        <dbReference type="SAM" id="Phobius"/>
    </source>
</evidence>
<proteinExistence type="predicted"/>
<evidence type="ECO:0000313" key="3">
    <source>
        <dbReference type="EMBL" id="ABG59099.1"/>
    </source>
</evidence>
<keyword evidence="4" id="KW-1185">Reference proteome</keyword>
<dbReference type="PANTHER" id="PTHR30441">
    <property type="entry name" value="DUF748 DOMAIN-CONTAINING PROTEIN"/>
    <property type="match status" value="1"/>
</dbReference>
<dbReference type="Proteomes" id="UP000001822">
    <property type="component" value="Chromosome"/>
</dbReference>
<feature type="transmembrane region" description="Helical" evidence="1">
    <location>
        <begin position="12"/>
        <end position="32"/>
    </location>
</feature>
<evidence type="ECO:0000259" key="2">
    <source>
        <dbReference type="Pfam" id="PF05170"/>
    </source>
</evidence>
<name>A0A6N4SRV2_CYTH3</name>
<dbReference type="KEGG" id="chu:CHU_1832"/>
<dbReference type="EMBL" id="CP000383">
    <property type="protein sequence ID" value="ABG59099.1"/>
    <property type="molecule type" value="Genomic_DNA"/>
</dbReference>
<keyword evidence="1" id="KW-0472">Membrane</keyword>
<feature type="domain" description="AsmA" evidence="2">
    <location>
        <begin position="4"/>
        <end position="179"/>
    </location>
</feature>